<organism evidence="2 3">
    <name type="scientific">Eptatretus burgeri</name>
    <name type="common">Inshore hagfish</name>
    <dbReference type="NCBI Taxonomy" id="7764"/>
    <lineage>
        <taxon>Eukaryota</taxon>
        <taxon>Metazoa</taxon>
        <taxon>Chordata</taxon>
        <taxon>Craniata</taxon>
        <taxon>Vertebrata</taxon>
        <taxon>Cyclostomata</taxon>
        <taxon>Myxini</taxon>
        <taxon>Myxiniformes</taxon>
        <taxon>Myxinidae</taxon>
        <taxon>Eptatretinae</taxon>
        <taxon>Eptatretus</taxon>
    </lineage>
</organism>
<evidence type="ECO:0000313" key="2">
    <source>
        <dbReference type="Ensembl" id="ENSEBUP00000010156.1"/>
    </source>
</evidence>
<dbReference type="Ensembl" id="ENSEBUT00000010697.1">
    <property type="protein sequence ID" value="ENSEBUP00000010156.1"/>
    <property type="gene ID" value="ENSEBUG00000006523.1"/>
</dbReference>
<reference evidence="2" key="2">
    <citation type="submission" date="2025-09" db="UniProtKB">
        <authorList>
            <consortium name="Ensembl"/>
        </authorList>
    </citation>
    <scope>IDENTIFICATION</scope>
</reference>
<dbReference type="Proteomes" id="UP000694388">
    <property type="component" value="Unplaced"/>
</dbReference>
<dbReference type="SUPFAM" id="SSF109775">
    <property type="entry name" value="Mannose-6-phosphate receptor binding protein 1 (Tip47), C-terminal domain"/>
    <property type="match status" value="1"/>
</dbReference>
<evidence type="ECO:0000313" key="3">
    <source>
        <dbReference type="Proteomes" id="UP000694388"/>
    </source>
</evidence>
<reference evidence="2" key="1">
    <citation type="submission" date="2025-08" db="UniProtKB">
        <authorList>
            <consortium name="Ensembl"/>
        </authorList>
    </citation>
    <scope>IDENTIFICATION</scope>
</reference>
<name>A0A8C4Q538_EPTBU</name>
<keyword evidence="3" id="KW-1185">Reference proteome</keyword>
<feature type="region of interest" description="Disordered" evidence="1">
    <location>
        <begin position="195"/>
        <end position="274"/>
    </location>
</feature>
<feature type="region of interest" description="Disordered" evidence="1">
    <location>
        <begin position="153"/>
        <end position="172"/>
    </location>
</feature>
<protein>
    <submittedName>
        <fullName evidence="2">Uncharacterized protein</fullName>
    </submittedName>
</protein>
<accession>A0A8C4Q538</accession>
<sequence length="274" mass="29200">MGAILSTTSTRVTRYTVVQLSTARDALTCILDALGVLEAAQSGLVSAEKVMLATKALAERATSRLTGKSKENTEKAVVVRTGRSKERTEKAEDLQAGLMALMQAIVEQAHVAMVSILQVTFTIPYSMLAFSARAHSLVMGLLAKAACQVSQLGPNVWSKPSDRPSRPQSLALSARGAVDGVLEHIVNNTPISWLVPPESLNSPEAENSDRRLSTGKNGGDAASEEGELTSLVSRDADAEHDASPHLPAEESKEKERAASRGEVPRRQVKMSSDS</sequence>
<dbReference type="AlphaFoldDB" id="A0A8C4Q538"/>
<evidence type="ECO:0000256" key="1">
    <source>
        <dbReference type="SAM" id="MobiDB-lite"/>
    </source>
</evidence>
<proteinExistence type="predicted"/>
<feature type="compositionally biased region" description="Basic and acidic residues" evidence="1">
    <location>
        <begin position="234"/>
        <end position="265"/>
    </location>
</feature>